<feature type="transmembrane region" description="Helical" evidence="7">
    <location>
        <begin position="233"/>
        <end position="257"/>
    </location>
</feature>
<feature type="transmembrane region" description="Helical" evidence="7">
    <location>
        <begin position="357"/>
        <end position="377"/>
    </location>
</feature>
<dbReference type="InterPro" id="IPR036259">
    <property type="entry name" value="MFS_trans_sf"/>
</dbReference>
<feature type="transmembrane region" description="Helical" evidence="7">
    <location>
        <begin position="323"/>
        <end position="345"/>
    </location>
</feature>
<feature type="transmembrane region" description="Helical" evidence="7">
    <location>
        <begin position="72"/>
        <end position="90"/>
    </location>
</feature>
<feature type="domain" description="Major facilitator superfamily (MFS) profile" evidence="9">
    <location>
        <begin position="5"/>
        <end position="382"/>
    </location>
</feature>
<name>A0A517DVU7_9FIRM</name>
<protein>
    <submittedName>
        <fullName evidence="10">MFS transporter, aromatic acid:H+ symporter (AAHS) family</fullName>
    </submittedName>
</protein>
<organism evidence="10 11">
    <name type="scientific">Sporomusa termitida</name>
    <dbReference type="NCBI Taxonomy" id="2377"/>
    <lineage>
        <taxon>Bacteria</taxon>
        <taxon>Bacillati</taxon>
        <taxon>Bacillota</taxon>
        <taxon>Negativicutes</taxon>
        <taxon>Selenomonadales</taxon>
        <taxon>Sporomusaceae</taxon>
        <taxon>Sporomusa</taxon>
    </lineage>
</organism>
<evidence type="ECO:0000259" key="9">
    <source>
        <dbReference type="PROSITE" id="PS50850"/>
    </source>
</evidence>
<gene>
    <name evidence="10" type="ORF">SPTER_28680</name>
</gene>
<dbReference type="Gene3D" id="1.20.1250.20">
    <property type="entry name" value="MFS general substrate transporter like domains"/>
    <property type="match status" value="1"/>
</dbReference>
<keyword evidence="3" id="KW-1003">Cell membrane</keyword>
<keyword evidence="11" id="KW-1185">Reference proteome</keyword>
<keyword evidence="6 7" id="KW-0472">Membrane</keyword>
<dbReference type="EMBL" id="CP036259">
    <property type="protein sequence ID" value="QDR81482.1"/>
    <property type="molecule type" value="Genomic_DNA"/>
</dbReference>
<feature type="transmembrane region" description="Helical" evidence="7">
    <location>
        <begin position="38"/>
        <end position="60"/>
    </location>
</feature>
<dbReference type="RefSeq" id="WP_144350971.1">
    <property type="nucleotide sequence ID" value="NZ_CP036259.1"/>
</dbReference>
<dbReference type="PANTHER" id="PTHR43124">
    <property type="entry name" value="PURINE EFFLUX PUMP PBUE"/>
    <property type="match status" value="1"/>
</dbReference>
<dbReference type="Pfam" id="PF07690">
    <property type="entry name" value="MFS_1"/>
    <property type="match status" value="1"/>
</dbReference>
<keyword evidence="2" id="KW-0813">Transport</keyword>
<evidence type="ECO:0000256" key="6">
    <source>
        <dbReference type="ARBA" id="ARBA00023136"/>
    </source>
</evidence>
<evidence type="ECO:0000256" key="7">
    <source>
        <dbReference type="SAM" id="Phobius"/>
    </source>
</evidence>
<dbReference type="OrthoDB" id="9812221at2"/>
<sequence>MNRTLLKAVVLSISLLLLAATAVSPALANISAAFPGVSAQTIMLLVALPSMTMVLASLVFGKLSEYVSRRGLFQLGMVLFLTGGISPYFMNDLTLILVMRAVLGLSLGIIFPLSIVLISDFFDGNERDTIMGLQSVAVNLGGIIFAMLGGLLCTVDWHNTFLAYAVGLVVFLFVYAYLPEPARVTAAAGPDKPTMKAPLSGQVYFTEFLVFIYNLLIFAFFTNVALQVVGENLGNAASAGLALTVFTGGGLLGGLLFGKTMQTLKSFTIPLGWLITGIGMSLVAGVHDFRVLLAGCLIGGIGFSTTCPAFFVALSILSPPSRVAFSIALASALSGIGQFAAPFVFELIAAPFNQGPGRFYLLVSAMAFLTVGMLLLLQNYAQQPRTAGLKG</sequence>
<evidence type="ECO:0000256" key="5">
    <source>
        <dbReference type="ARBA" id="ARBA00022989"/>
    </source>
</evidence>
<evidence type="ECO:0000256" key="8">
    <source>
        <dbReference type="SAM" id="SignalP"/>
    </source>
</evidence>
<feature type="chain" id="PRO_5022245441" evidence="8">
    <location>
        <begin position="29"/>
        <end position="391"/>
    </location>
</feature>
<feature type="transmembrane region" description="Helical" evidence="7">
    <location>
        <begin position="161"/>
        <end position="178"/>
    </location>
</feature>
<dbReference type="GO" id="GO:0022857">
    <property type="term" value="F:transmembrane transporter activity"/>
    <property type="evidence" value="ECO:0007669"/>
    <property type="project" value="InterPro"/>
</dbReference>
<feature type="transmembrane region" description="Helical" evidence="7">
    <location>
        <begin position="96"/>
        <end position="118"/>
    </location>
</feature>
<evidence type="ECO:0000256" key="2">
    <source>
        <dbReference type="ARBA" id="ARBA00022448"/>
    </source>
</evidence>
<dbReference type="InterPro" id="IPR020846">
    <property type="entry name" value="MFS_dom"/>
</dbReference>
<evidence type="ECO:0000256" key="3">
    <source>
        <dbReference type="ARBA" id="ARBA00022475"/>
    </source>
</evidence>
<dbReference type="AlphaFoldDB" id="A0A517DVU7"/>
<dbReference type="SUPFAM" id="SSF103473">
    <property type="entry name" value="MFS general substrate transporter"/>
    <property type="match status" value="1"/>
</dbReference>
<feature type="signal peptide" evidence="8">
    <location>
        <begin position="1"/>
        <end position="28"/>
    </location>
</feature>
<comment type="subcellular location">
    <subcellularLocation>
        <location evidence="1">Cell membrane</location>
        <topology evidence="1">Multi-pass membrane protein</topology>
    </subcellularLocation>
</comment>
<dbReference type="GO" id="GO:0005886">
    <property type="term" value="C:plasma membrane"/>
    <property type="evidence" value="ECO:0007669"/>
    <property type="project" value="UniProtKB-SubCell"/>
</dbReference>
<dbReference type="KEGG" id="sted:SPTER_28680"/>
<keyword evidence="4 7" id="KW-0812">Transmembrane</keyword>
<feature type="transmembrane region" description="Helical" evidence="7">
    <location>
        <begin position="199"/>
        <end position="221"/>
    </location>
</feature>
<evidence type="ECO:0000313" key="11">
    <source>
        <dbReference type="Proteomes" id="UP000320776"/>
    </source>
</evidence>
<evidence type="ECO:0000256" key="1">
    <source>
        <dbReference type="ARBA" id="ARBA00004651"/>
    </source>
</evidence>
<feature type="transmembrane region" description="Helical" evidence="7">
    <location>
        <begin position="130"/>
        <end position="149"/>
    </location>
</feature>
<dbReference type="InterPro" id="IPR050189">
    <property type="entry name" value="MFS_Efflux_Transporters"/>
</dbReference>
<feature type="transmembrane region" description="Helical" evidence="7">
    <location>
        <begin position="269"/>
        <end position="286"/>
    </location>
</feature>
<evidence type="ECO:0000313" key="10">
    <source>
        <dbReference type="EMBL" id="QDR81482.1"/>
    </source>
</evidence>
<reference evidence="10 11" key="1">
    <citation type="submission" date="2019-02" db="EMBL/GenBank/DDBJ databases">
        <title>Closed genome of Sporomusa termitida DSM 4440.</title>
        <authorList>
            <person name="Poehlein A."/>
            <person name="Daniel R."/>
        </authorList>
    </citation>
    <scope>NUCLEOTIDE SEQUENCE [LARGE SCALE GENOMIC DNA]</scope>
    <source>
        <strain evidence="10 11">DSM 4440</strain>
    </source>
</reference>
<evidence type="ECO:0000256" key="4">
    <source>
        <dbReference type="ARBA" id="ARBA00022692"/>
    </source>
</evidence>
<dbReference type="PROSITE" id="PS50850">
    <property type="entry name" value="MFS"/>
    <property type="match status" value="1"/>
</dbReference>
<dbReference type="InterPro" id="IPR011701">
    <property type="entry name" value="MFS"/>
</dbReference>
<keyword evidence="8" id="KW-0732">Signal</keyword>
<accession>A0A517DVU7</accession>
<feature type="transmembrane region" description="Helical" evidence="7">
    <location>
        <begin position="292"/>
        <end position="316"/>
    </location>
</feature>
<dbReference type="Proteomes" id="UP000320776">
    <property type="component" value="Chromosome"/>
</dbReference>
<proteinExistence type="predicted"/>
<dbReference type="PANTHER" id="PTHR43124:SF3">
    <property type="entry name" value="CHLORAMPHENICOL EFFLUX PUMP RV0191"/>
    <property type="match status" value="1"/>
</dbReference>
<keyword evidence="5 7" id="KW-1133">Transmembrane helix</keyword>